<gene>
    <name evidence="1" type="ORF">CGLO_07976</name>
</gene>
<evidence type="ECO:0000313" key="2">
    <source>
        <dbReference type="Proteomes" id="UP000015530"/>
    </source>
</evidence>
<reference evidence="2" key="1">
    <citation type="journal article" date="2013" name="Mol. Plant Microbe Interact.">
        <title>Global aspects of pacC regulation of pathogenicity genes in Colletotrichum gloeosporioides as revealed by transcriptome analysis.</title>
        <authorList>
            <person name="Alkan N."/>
            <person name="Meng X."/>
            <person name="Friedlander G."/>
            <person name="Reuveni E."/>
            <person name="Sukno S."/>
            <person name="Sherman A."/>
            <person name="Thon M."/>
            <person name="Fluhr R."/>
            <person name="Prusky D."/>
        </authorList>
    </citation>
    <scope>NUCLEOTIDE SEQUENCE [LARGE SCALE GENOMIC DNA]</scope>
    <source>
        <strain evidence="2">Cg-14</strain>
    </source>
</reference>
<sequence length="126" mass="13807">MEVRGTGISLLMPPLIKSWERAGDHGLWSISIPQLRQRMMGTSPQLVPSLIQPARENQEALDALARRADEQKPVSASSQGCIVQHGEKQALACDFEIAEGCGDVSISRVILGQRAAAWRDVKYPND</sequence>
<evidence type="ECO:0000313" key="1">
    <source>
        <dbReference type="EMBL" id="EQB52403.1"/>
    </source>
</evidence>
<name>T0KHI2_COLGC</name>
<dbReference type="EMBL" id="AMYD01001605">
    <property type="protein sequence ID" value="EQB52403.1"/>
    <property type="molecule type" value="Genomic_DNA"/>
</dbReference>
<proteinExistence type="predicted"/>
<accession>T0KHI2</accession>
<dbReference type="AlphaFoldDB" id="T0KHI2"/>
<organism evidence="1 2">
    <name type="scientific">Colletotrichum gloeosporioides (strain Cg-14)</name>
    <name type="common">Anthracnose fungus</name>
    <name type="synonym">Glomerella cingulata</name>
    <dbReference type="NCBI Taxonomy" id="1237896"/>
    <lineage>
        <taxon>Eukaryota</taxon>
        <taxon>Fungi</taxon>
        <taxon>Dikarya</taxon>
        <taxon>Ascomycota</taxon>
        <taxon>Pezizomycotina</taxon>
        <taxon>Sordariomycetes</taxon>
        <taxon>Hypocreomycetidae</taxon>
        <taxon>Glomerellales</taxon>
        <taxon>Glomerellaceae</taxon>
        <taxon>Colletotrichum</taxon>
        <taxon>Colletotrichum gloeosporioides species complex</taxon>
    </lineage>
</organism>
<comment type="caution">
    <text evidence="1">The sequence shown here is derived from an EMBL/GenBank/DDBJ whole genome shotgun (WGS) entry which is preliminary data.</text>
</comment>
<dbReference type="Proteomes" id="UP000015530">
    <property type="component" value="Unassembled WGS sequence"/>
</dbReference>
<dbReference type="HOGENOM" id="CLU_1981473_0_0_1"/>
<protein>
    <submittedName>
        <fullName evidence="1">Uncharacterized protein</fullName>
    </submittedName>
</protein>